<protein>
    <recommendedName>
        <fullName evidence="2">DM2 domain-containing protein</fullName>
    </recommendedName>
</protein>
<dbReference type="SUPFAM" id="SSF47592">
    <property type="entry name" value="SWIB/MDM2 domain"/>
    <property type="match status" value="1"/>
</dbReference>
<accession>A0ABR4FFD7</accession>
<dbReference type="Pfam" id="PF02201">
    <property type="entry name" value="SWIB"/>
    <property type="match status" value="1"/>
</dbReference>
<sequence length="506" mass="57867">MQAQYRPFPQNVPQRSPHVPAPRRGGIGPMMQHHQGLHNPPHVPLNQAQLAEKQHQQQAAVERAKLRAKKPTDKTMPDGVEDCIMSDGVQRYKELRDFERRLDATITRKRLDIVDSVNKNAKRWKTVRIWVTNTVEDQVWQGNGINADSFDFSTSADSSFRVKIEGRLLDDDDEYEKEDAEAKEGGDGDGDKMDTDASADKAKAPVAKAPPRPRFSHFFKKMTVDFDRSKMRNGAEQSVEWNKPDRLPNNSANPPAAADFDELTFKKNGDENMNITINLFRHEEPERFELSPALSDVVDMEAATRSEVVMGLWEYIKLMGLQEDEEKRNFRCDELLRKVVQRDTGHIPALQEYITPHLQPLPPVKLAYTVRVDEEFHKNPQPTVYDVRVAVDDPHHARLEQFLRDPQYANMLSQVKVLDEQLAIIIQAISDSKAKHSFFKSLAQDPANFVRDWLSSQKRDLEVIMGEATRGGGEDATGDEWRKGGKDSVWTTQNARESVQFMFTRR</sequence>
<dbReference type="Proteomes" id="UP001600888">
    <property type="component" value="Unassembled WGS sequence"/>
</dbReference>
<dbReference type="EMBL" id="JBAWTH010000001">
    <property type="protein sequence ID" value="KAL2293412.1"/>
    <property type="molecule type" value="Genomic_DNA"/>
</dbReference>
<feature type="region of interest" description="Disordered" evidence="1">
    <location>
        <begin position="231"/>
        <end position="250"/>
    </location>
</feature>
<dbReference type="InterPro" id="IPR036885">
    <property type="entry name" value="SWIB_MDM2_dom_sf"/>
</dbReference>
<gene>
    <name evidence="3" type="ORF">FJTKL_05325</name>
</gene>
<dbReference type="CDD" id="cd10568">
    <property type="entry name" value="SWIB_like"/>
    <property type="match status" value="1"/>
</dbReference>
<comment type="caution">
    <text evidence="3">The sequence shown here is derived from an EMBL/GenBank/DDBJ whole genome shotgun (WGS) entry which is preliminary data.</text>
</comment>
<keyword evidence="4" id="KW-1185">Reference proteome</keyword>
<evidence type="ECO:0000313" key="3">
    <source>
        <dbReference type="EMBL" id="KAL2293412.1"/>
    </source>
</evidence>
<dbReference type="PROSITE" id="PS51925">
    <property type="entry name" value="SWIB_MDM2"/>
    <property type="match status" value="1"/>
</dbReference>
<evidence type="ECO:0000256" key="1">
    <source>
        <dbReference type="SAM" id="MobiDB-lite"/>
    </source>
</evidence>
<feature type="domain" description="DM2" evidence="2">
    <location>
        <begin position="283"/>
        <end position="360"/>
    </location>
</feature>
<feature type="compositionally biased region" description="Basic and acidic residues" evidence="1">
    <location>
        <begin position="180"/>
        <end position="203"/>
    </location>
</feature>
<reference evidence="3 4" key="1">
    <citation type="submission" date="2024-03" db="EMBL/GenBank/DDBJ databases">
        <title>A high-quality draft genome sequence of Diaporthe vaccinii, a causative agent of upright dieback and viscid rot disease in cranberry plants.</title>
        <authorList>
            <person name="Sarrasin M."/>
            <person name="Lang B.F."/>
            <person name="Burger G."/>
        </authorList>
    </citation>
    <scope>NUCLEOTIDE SEQUENCE [LARGE SCALE GENOMIC DNA]</scope>
    <source>
        <strain evidence="3 4">IS7</strain>
    </source>
</reference>
<dbReference type="Gene3D" id="1.10.245.10">
    <property type="entry name" value="SWIB/MDM2 domain"/>
    <property type="match status" value="1"/>
</dbReference>
<dbReference type="InterPro" id="IPR003121">
    <property type="entry name" value="SWIB_MDM2_domain"/>
</dbReference>
<name>A0ABR4FFD7_9PEZI</name>
<evidence type="ECO:0000313" key="4">
    <source>
        <dbReference type="Proteomes" id="UP001600888"/>
    </source>
</evidence>
<evidence type="ECO:0000259" key="2">
    <source>
        <dbReference type="PROSITE" id="PS51925"/>
    </source>
</evidence>
<dbReference type="SMART" id="SM00151">
    <property type="entry name" value="SWIB"/>
    <property type="match status" value="1"/>
</dbReference>
<proteinExistence type="predicted"/>
<feature type="region of interest" description="Disordered" evidence="1">
    <location>
        <begin position="171"/>
        <end position="210"/>
    </location>
</feature>
<dbReference type="InterPro" id="IPR019835">
    <property type="entry name" value="SWIB_domain"/>
</dbReference>
<dbReference type="PANTHER" id="PTHR13844">
    <property type="entry name" value="SWI/SNF-RELATED MATRIX-ASSOCIATED ACTIN-DEPENDENT REGULATOR OF CHROMATIN SUBFAMILY D"/>
    <property type="match status" value="1"/>
</dbReference>
<organism evidence="3 4">
    <name type="scientific">Diaporthe vaccinii</name>
    <dbReference type="NCBI Taxonomy" id="105482"/>
    <lineage>
        <taxon>Eukaryota</taxon>
        <taxon>Fungi</taxon>
        <taxon>Dikarya</taxon>
        <taxon>Ascomycota</taxon>
        <taxon>Pezizomycotina</taxon>
        <taxon>Sordariomycetes</taxon>
        <taxon>Sordariomycetidae</taxon>
        <taxon>Diaporthales</taxon>
        <taxon>Diaporthaceae</taxon>
        <taxon>Diaporthe</taxon>
        <taxon>Diaporthe eres species complex</taxon>
    </lineage>
</organism>
<feature type="region of interest" description="Disordered" evidence="1">
    <location>
        <begin position="1"/>
        <end position="27"/>
    </location>
</feature>